<dbReference type="InterPro" id="IPR012674">
    <property type="entry name" value="Calycin"/>
</dbReference>
<dbReference type="EMBL" id="BAAABW010000002">
    <property type="protein sequence ID" value="GAA0333305.1"/>
    <property type="molecule type" value="Genomic_DNA"/>
</dbReference>
<dbReference type="Gene3D" id="2.40.128.20">
    <property type="match status" value="1"/>
</dbReference>
<feature type="domain" description="MoaF-like" evidence="2">
    <location>
        <begin position="51"/>
        <end position="134"/>
    </location>
</feature>
<proteinExistence type="predicted"/>
<protein>
    <recommendedName>
        <fullName evidence="2">MoaF-like domain-containing protein</fullName>
    </recommendedName>
</protein>
<accession>A0ABP3G2U6</accession>
<comment type="caution">
    <text evidence="3">The sequence shown here is derived from an EMBL/GenBank/DDBJ whole genome shotgun (WGS) entry which is preliminary data.</text>
</comment>
<name>A0ABP3G2U6_9ACTN</name>
<reference evidence="4" key="1">
    <citation type="journal article" date="2019" name="Int. J. Syst. Evol. Microbiol.">
        <title>The Global Catalogue of Microorganisms (GCM) 10K type strain sequencing project: providing services to taxonomists for standard genome sequencing and annotation.</title>
        <authorList>
            <consortium name="The Broad Institute Genomics Platform"/>
            <consortium name="The Broad Institute Genome Sequencing Center for Infectious Disease"/>
            <person name="Wu L."/>
            <person name="Ma J."/>
        </authorList>
    </citation>
    <scope>NUCLEOTIDE SEQUENCE [LARGE SCALE GENOMIC DNA]</scope>
    <source>
        <strain evidence="4">JCM 4565</strain>
    </source>
</reference>
<feature type="chain" id="PRO_5045824666" description="MoaF-like domain-containing protein" evidence="1">
    <location>
        <begin position="27"/>
        <end position="155"/>
    </location>
</feature>
<dbReference type="RefSeq" id="WP_344115819.1">
    <property type="nucleotide sequence ID" value="NZ_BAAABW010000002.1"/>
</dbReference>
<evidence type="ECO:0000313" key="3">
    <source>
        <dbReference type="EMBL" id="GAA0333305.1"/>
    </source>
</evidence>
<sequence length="155" mass="16041">MRIRHTVPAVAAAALIALGAAGTAQAAPADPAAVPATSAAAAVRSTTPAFAGHTYVLTLDNGAVLRNSYSADGKTLDWTALAGPMEGKSGQEKLTVREVGDGLYFVNWVEASGMTVSHVMDLRTKTVSIYWTYGTPDGGRAGELHTAKLERVSAQ</sequence>
<dbReference type="Proteomes" id="UP001500063">
    <property type="component" value="Unassembled WGS sequence"/>
</dbReference>
<organism evidence="3 4">
    <name type="scientific">Streptomyces blastmyceticus</name>
    <dbReference type="NCBI Taxonomy" id="68180"/>
    <lineage>
        <taxon>Bacteria</taxon>
        <taxon>Bacillati</taxon>
        <taxon>Actinomycetota</taxon>
        <taxon>Actinomycetes</taxon>
        <taxon>Kitasatosporales</taxon>
        <taxon>Streptomycetaceae</taxon>
        <taxon>Streptomyces</taxon>
    </lineage>
</organism>
<keyword evidence="4" id="KW-1185">Reference proteome</keyword>
<gene>
    <name evidence="3" type="ORF">GCM10010319_06570</name>
</gene>
<dbReference type="InterPro" id="IPR053892">
    <property type="entry name" value="MoaF-like"/>
</dbReference>
<evidence type="ECO:0000259" key="2">
    <source>
        <dbReference type="Pfam" id="PF22036"/>
    </source>
</evidence>
<evidence type="ECO:0000256" key="1">
    <source>
        <dbReference type="SAM" id="SignalP"/>
    </source>
</evidence>
<evidence type="ECO:0000313" key="4">
    <source>
        <dbReference type="Proteomes" id="UP001500063"/>
    </source>
</evidence>
<keyword evidence="1" id="KW-0732">Signal</keyword>
<feature type="signal peptide" evidence="1">
    <location>
        <begin position="1"/>
        <end position="26"/>
    </location>
</feature>
<dbReference type="Pfam" id="PF22036">
    <property type="entry name" value="MoaF_like"/>
    <property type="match status" value="1"/>
</dbReference>